<dbReference type="InterPro" id="IPR023612">
    <property type="entry name" value="Peptidase_M4"/>
</dbReference>
<feature type="active site" description="Proton donor" evidence="8">
    <location>
        <position position="459"/>
    </location>
</feature>
<keyword evidence="15" id="KW-1185">Reference proteome</keyword>
<dbReference type="CDD" id="cd09597">
    <property type="entry name" value="M4_TLP"/>
    <property type="match status" value="1"/>
</dbReference>
<dbReference type="Pfam" id="PF01447">
    <property type="entry name" value="Peptidase_M4"/>
    <property type="match status" value="1"/>
</dbReference>
<dbReference type="GO" id="GO:0004222">
    <property type="term" value="F:metalloendopeptidase activity"/>
    <property type="evidence" value="ECO:0007669"/>
    <property type="project" value="UniProtKB-UniRule"/>
</dbReference>
<feature type="region of interest" description="Disordered" evidence="10">
    <location>
        <begin position="25"/>
        <end position="49"/>
    </location>
</feature>
<dbReference type="InterPro" id="IPR027268">
    <property type="entry name" value="Peptidase_M4/M1_CTD_sf"/>
</dbReference>
<dbReference type="PRINTS" id="PR00730">
    <property type="entry name" value="THERMOLYSIN"/>
</dbReference>
<evidence type="ECO:0000256" key="8">
    <source>
        <dbReference type="PIRSR" id="PIRSR623612-1"/>
    </source>
</evidence>
<dbReference type="Pfam" id="PF07504">
    <property type="entry name" value="FTP"/>
    <property type="match status" value="1"/>
</dbReference>
<comment type="similarity">
    <text evidence="1 9">Belongs to the peptidase M4 family.</text>
</comment>
<evidence type="ECO:0000256" key="4">
    <source>
        <dbReference type="ARBA" id="ARBA00022729"/>
    </source>
</evidence>
<evidence type="ECO:0000256" key="1">
    <source>
        <dbReference type="ARBA" id="ARBA00009388"/>
    </source>
</evidence>
<dbReference type="GO" id="GO:0006508">
    <property type="term" value="P:proteolysis"/>
    <property type="evidence" value="ECO:0007669"/>
    <property type="project" value="UniProtKB-KW"/>
</dbReference>
<keyword evidence="7 9" id="KW-0482">Metalloprotease</keyword>
<evidence type="ECO:0000256" key="2">
    <source>
        <dbReference type="ARBA" id="ARBA00022670"/>
    </source>
</evidence>
<feature type="active site" evidence="8">
    <location>
        <position position="373"/>
    </location>
</feature>
<dbReference type="InterPro" id="IPR013856">
    <property type="entry name" value="Peptidase_M4_domain"/>
</dbReference>
<evidence type="ECO:0000256" key="10">
    <source>
        <dbReference type="SAM" id="MobiDB-lite"/>
    </source>
</evidence>
<proteinExistence type="inferred from homology"/>
<feature type="domain" description="Peptidase M4 C-terminal" evidence="12">
    <location>
        <begin position="383"/>
        <end position="548"/>
    </location>
</feature>
<dbReference type="InterPro" id="IPR050728">
    <property type="entry name" value="Zinc_Metalloprotease_M4"/>
</dbReference>
<evidence type="ECO:0000256" key="5">
    <source>
        <dbReference type="ARBA" id="ARBA00022801"/>
    </source>
</evidence>
<evidence type="ECO:0000259" key="12">
    <source>
        <dbReference type="Pfam" id="PF02868"/>
    </source>
</evidence>
<evidence type="ECO:0000256" key="3">
    <source>
        <dbReference type="ARBA" id="ARBA00022723"/>
    </source>
</evidence>
<keyword evidence="4 9" id="KW-0732">Signal</keyword>
<feature type="compositionally biased region" description="Low complexity" evidence="10">
    <location>
        <begin position="25"/>
        <end position="34"/>
    </location>
</feature>
<comment type="function">
    <text evidence="9">Extracellular zinc metalloprotease.</text>
</comment>
<keyword evidence="2 9" id="KW-0645">Protease</keyword>
<accession>A0AAP2DF26</accession>
<gene>
    <name evidence="14" type="ORF">KK078_29100</name>
</gene>
<dbReference type="PANTHER" id="PTHR33794">
    <property type="entry name" value="BACILLOLYSIN"/>
    <property type="match status" value="1"/>
</dbReference>
<feature type="chain" id="PRO_5042662112" description="Neutral metalloproteinase" evidence="9">
    <location>
        <begin position="22"/>
        <end position="581"/>
    </location>
</feature>
<evidence type="ECO:0000313" key="14">
    <source>
        <dbReference type="EMBL" id="MBT1690658.1"/>
    </source>
</evidence>
<dbReference type="SUPFAM" id="SSF55486">
    <property type="entry name" value="Metalloproteases ('zincins'), catalytic domain"/>
    <property type="match status" value="1"/>
</dbReference>
<dbReference type="GO" id="GO:0046872">
    <property type="term" value="F:metal ion binding"/>
    <property type="evidence" value="ECO:0007669"/>
    <property type="project" value="UniProtKB-UniRule"/>
</dbReference>
<keyword evidence="5 9" id="KW-0378">Hydrolase</keyword>
<dbReference type="Proteomes" id="UP001319180">
    <property type="component" value="Unassembled WGS sequence"/>
</dbReference>
<dbReference type="Gene3D" id="1.10.390.10">
    <property type="entry name" value="Neutral Protease Domain 2"/>
    <property type="match status" value="1"/>
</dbReference>
<evidence type="ECO:0000259" key="11">
    <source>
        <dbReference type="Pfam" id="PF01447"/>
    </source>
</evidence>
<evidence type="ECO:0000313" key="15">
    <source>
        <dbReference type="Proteomes" id="UP001319180"/>
    </source>
</evidence>
<protein>
    <recommendedName>
        <fullName evidence="9">Neutral metalloproteinase</fullName>
        <ecNumber evidence="9">3.4.24.-</ecNumber>
    </recommendedName>
</protein>
<dbReference type="RefSeq" id="WP_254094325.1">
    <property type="nucleotide sequence ID" value="NZ_JAHESC010000078.1"/>
</dbReference>
<evidence type="ECO:0000256" key="9">
    <source>
        <dbReference type="RuleBase" id="RU366073"/>
    </source>
</evidence>
<feature type="domain" description="Peptidase M4" evidence="11">
    <location>
        <begin position="230"/>
        <end position="380"/>
    </location>
</feature>
<name>A0AAP2DF26_9BACT</name>
<evidence type="ECO:0000256" key="6">
    <source>
        <dbReference type="ARBA" id="ARBA00022833"/>
    </source>
</evidence>
<keyword evidence="3" id="KW-0479">Metal-binding</keyword>
<comment type="caution">
    <text evidence="14">The sequence shown here is derived from an EMBL/GenBank/DDBJ whole genome shotgun (WGS) entry which is preliminary data.</text>
</comment>
<dbReference type="InterPro" id="IPR011096">
    <property type="entry name" value="FTP_domain"/>
</dbReference>
<dbReference type="EMBL" id="JAHESC010000078">
    <property type="protein sequence ID" value="MBT1690658.1"/>
    <property type="molecule type" value="Genomic_DNA"/>
</dbReference>
<comment type="cofactor">
    <cofactor evidence="9">
        <name>Zn(2+)</name>
        <dbReference type="ChEBI" id="CHEBI:29105"/>
    </cofactor>
</comment>
<dbReference type="EC" id="3.4.24.-" evidence="9"/>
<feature type="signal peptide" evidence="9">
    <location>
        <begin position="1"/>
        <end position="21"/>
    </location>
</feature>
<dbReference type="Gene3D" id="3.10.170.10">
    <property type="match status" value="1"/>
</dbReference>
<comment type="subcellular location">
    <subcellularLocation>
        <location evidence="9">Secreted</location>
    </subcellularLocation>
</comment>
<evidence type="ECO:0000259" key="13">
    <source>
        <dbReference type="Pfam" id="PF07504"/>
    </source>
</evidence>
<dbReference type="PANTHER" id="PTHR33794:SF1">
    <property type="entry name" value="BACILLOLYSIN"/>
    <property type="match status" value="1"/>
</dbReference>
<dbReference type="Pfam" id="PF02868">
    <property type="entry name" value="Peptidase_M4_C"/>
    <property type="match status" value="1"/>
</dbReference>
<dbReference type="InterPro" id="IPR001570">
    <property type="entry name" value="Peptidase_M4_C_domain"/>
</dbReference>
<reference evidence="14 15" key="1">
    <citation type="submission" date="2021-05" db="EMBL/GenBank/DDBJ databases">
        <title>A Polyphasic approach of four new species of the genus Ohtaekwangia: Ohtaekwangia histidinii sp. nov., Ohtaekwangia cretensis sp. nov., Ohtaekwangia indiensis sp. nov., Ohtaekwangia reichenbachii sp. nov. from diverse environment.</title>
        <authorList>
            <person name="Octaviana S."/>
        </authorList>
    </citation>
    <scope>NUCLEOTIDE SEQUENCE [LARGE SCALE GENOMIC DNA]</scope>
    <source>
        <strain evidence="14 15">PWU37</strain>
    </source>
</reference>
<evidence type="ECO:0000256" key="7">
    <source>
        <dbReference type="ARBA" id="ARBA00023049"/>
    </source>
</evidence>
<sequence length="581" mass="63331">MRRRILLAAVIGIFLAGHGQAQQHARAVTTAPGTPGTGGDNHYYGNPLEPPRAIEFKKGTVTAAQFLADIHRYLGVPADFTFAEAEPSTDKLGMRHHLLQQYYKGIALEGMDYRVHEKEGYVVSANGKAVRNIALEMQTPLSKEQAGRLAGQYLHAADTAVRPGRTLIVSKGFTFAPESFAIAYQFDVEISLVERWRVSIDARTGGLINQVSLVNSCGHEDPPPLPYLPGTGLTNYYGNQTIRVEQTGSGTRLVGQTEHGGLLGTYDYRNQSVTPLLNGFPATASDVTSASTNYAGSTRLKAAVSVQWAAEQAFEYYYQKHGRNSFDNRGGKITSYVHVDVGLDNAFWNGRLLAFGDGSRYKTLVELDVVSHELTHGVTQYEAGLLYYNEPGALNESFSDILAKAVEFHRFGDTATWQMGKHLIAGGLRDFSNPNVKNQPDTYQGDLWYTGTGDNGGVHYNSGVQNFWFYLLCNGGSGVNDHDSAYAVTAIGMDAAVNIAYRNLTEYLGPASDYLDSRFGSLLAAADLYGKNSAIYRAVDNAWDAVGVIDEPGITSLEPYDITATTTRLRGTLIPRGDSVR</sequence>
<keyword evidence="6 9" id="KW-0862">Zinc</keyword>
<keyword evidence="9" id="KW-0964">Secreted</keyword>
<organism evidence="14 15">
    <name type="scientific">Dawidia soli</name>
    <dbReference type="NCBI Taxonomy" id="2782352"/>
    <lineage>
        <taxon>Bacteria</taxon>
        <taxon>Pseudomonadati</taxon>
        <taxon>Bacteroidota</taxon>
        <taxon>Cytophagia</taxon>
        <taxon>Cytophagales</taxon>
        <taxon>Chryseotaleaceae</taxon>
        <taxon>Dawidia</taxon>
    </lineage>
</organism>
<dbReference type="AlphaFoldDB" id="A0AAP2DF26"/>
<dbReference type="GO" id="GO:0005576">
    <property type="term" value="C:extracellular region"/>
    <property type="evidence" value="ECO:0007669"/>
    <property type="project" value="UniProtKB-SubCell"/>
</dbReference>
<dbReference type="Gene3D" id="3.10.450.490">
    <property type="match status" value="1"/>
</dbReference>
<feature type="domain" description="FTP" evidence="13">
    <location>
        <begin position="89"/>
        <end position="128"/>
    </location>
</feature>